<sequence>MIIERTDDEVIIRLPSNINTEGLQNLIDFLTYKEATADSKAKQADVDTLVNEVKNGWWAKNKDRLIK</sequence>
<evidence type="ECO:0000313" key="2">
    <source>
        <dbReference type="Proteomes" id="UP000248882"/>
    </source>
</evidence>
<accession>A0A2W7QGS6</accession>
<gene>
    <name evidence="1" type="ORF">LV85_03954</name>
</gene>
<reference evidence="1 2" key="1">
    <citation type="submission" date="2018-06" db="EMBL/GenBank/DDBJ databases">
        <title>Genomic Encyclopedia of Archaeal and Bacterial Type Strains, Phase II (KMG-II): from individual species to whole genera.</title>
        <authorList>
            <person name="Goeker M."/>
        </authorList>
    </citation>
    <scope>NUCLEOTIDE SEQUENCE [LARGE SCALE GENOMIC DNA]</scope>
    <source>
        <strain evidence="1 2">DSM 19830</strain>
    </source>
</reference>
<dbReference type="Proteomes" id="UP000248882">
    <property type="component" value="Unassembled WGS sequence"/>
</dbReference>
<dbReference type="OrthoDB" id="1122968at2"/>
<comment type="caution">
    <text evidence="1">The sequence shown here is derived from an EMBL/GenBank/DDBJ whole genome shotgun (WGS) entry which is preliminary data.</text>
</comment>
<name>A0A2W7QGS6_9BACT</name>
<dbReference type="EMBL" id="QKZT01000025">
    <property type="protein sequence ID" value="PZX47463.1"/>
    <property type="molecule type" value="Genomic_DNA"/>
</dbReference>
<evidence type="ECO:0000313" key="1">
    <source>
        <dbReference type="EMBL" id="PZX47463.1"/>
    </source>
</evidence>
<organism evidence="1 2">
    <name type="scientific">Algoriphagus chordae</name>
    <dbReference type="NCBI Taxonomy" id="237019"/>
    <lineage>
        <taxon>Bacteria</taxon>
        <taxon>Pseudomonadati</taxon>
        <taxon>Bacteroidota</taxon>
        <taxon>Cytophagia</taxon>
        <taxon>Cytophagales</taxon>
        <taxon>Cyclobacteriaceae</taxon>
        <taxon>Algoriphagus</taxon>
    </lineage>
</organism>
<dbReference type="RefSeq" id="WP_111322635.1">
    <property type="nucleotide sequence ID" value="NZ_QKZT01000025.1"/>
</dbReference>
<keyword evidence="2" id="KW-1185">Reference proteome</keyword>
<dbReference type="AlphaFoldDB" id="A0A2W7QGS6"/>
<protein>
    <submittedName>
        <fullName evidence="1">Uncharacterized protein</fullName>
    </submittedName>
</protein>
<proteinExistence type="predicted"/>